<feature type="region of interest" description="Disordered" evidence="1">
    <location>
        <begin position="38"/>
        <end position="119"/>
    </location>
</feature>
<dbReference type="STRING" id="5627.A0A1C7M929"/>
<feature type="compositionally biased region" description="Basic residues" evidence="1">
    <location>
        <begin position="258"/>
        <end position="278"/>
    </location>
</feature>
<reference evidence="2 3" key="1">
    <citation type="submission" date="2016-03" db="EMBL/GenBank/DDBJ databases">
        <title>Whole genome sequencing of Grifola frondosa 9006-11.</title>
        <authorList>
            <person name="Min B."/>
            <person name="Park H."/>
            <person name="Kim J.-G."/>
            <person name="Cho H."/>
            <person name="Oh Y.-L."/>
            <person name="Kong W.-S."/>
            <person name="Choi I.-G."/>
        </authorList>
    </citation>
    <scope>NUCLEOTIDE SEQUENCE [LARGE SCALE GENOMIC DNA]</scope>
    <source>
        <strain evidence="2 3">9006-11</strain>
    </source>
</reference>
<gene>
    <name evidence="2" type="ORF">A0H81_07018</name>
</gene>
<feature type="region of interest" description="Disordered" evidence="1">
    <location>
        <begin position="597"/>
        <end position="618"/>
    </location>
</feature>
<proteinExistence type="predicted"/>
<accession>A0A1C7M929</accession>
<feature type="region of interest" description="Disordered" evidence="1">
    <location>
        <begin position="402"/>
        <end position="581"/>
    </location>
</feature>
<comment type="caution">
    <text evidence="2">The sequence shown here is derived from an EMBL/GenBank/DDBJ whole genome shotgun (WGS) entry which is preliminary data.</text>
</comment>
<name>A0A1C7M929_GRIFR</name>
<evidence type="ECO:0000313" key="2">
    <source>
        <dbReference type="EMBL" id="OBZ72866.1"/>
    </source>
</evidence>
<keyword evidence="3" id="KW-1185">Reference proteome</keyword>
<feature type="compositionally biased region" description="Low complexity" evidence="1">
    <location>
        <begin position="598"/>
        <end position="617"/>
    </location>
</feature>
<protein>
    <submittedName>
        <fullName evidence="2">Uncharacterized protein</fullName>
    </submittedName>
</protein>
<sequence length="713" mass="77348">MPRVGSDPNSIVRQHFPNHTLSTFIDGNSRWWQMYQKVTKGGASTSASSSPPAASSSSSALAPTSSRPSSAFLSAETRDAVVEHASSTSAPRSASSPLRSSPSSSFPDSTLDVSSDTVHGVRTSRTRWNARLALSPYGQRPLSRWIPSEEKRMEDMFALSEIFPYITEGEELEEEMDLHELIAANLHETNNEEKDTNGHAEKLDRDNPAVDDEVNEEIAYDLQQEPGSQGMSAEEEEDGDESQDEFGSAHSVAPGKKEKNKKKKAKARAKAKEKRQKGHTGDAGESSRSPTVLHPGPLSGGPASSTLPDCISPLVSGWVLTMAKLGQLVEALGFDPQKKRDNAELIERVRAALLQAVPERQDAQWQQSVLDELKRMEELTDQMEKWHKQLASGNVENFMAESEKWERELKAQQAKWERQSAEALRLQREEVERQARRRASGEEEQLHEQEEDEESVADSMQGSYSSASESGTGATDPEVEESESDSDNEEGSVEEIRSATPGASSSSDREAFLAATPKPPATPFTPSSPGYSLSDPGAKVRSSDPSDTPGFDSIPVNVPQQTSPPLTIPSSIPTDTSATQTSGPINELIITKVPAAVGPSTTSAGSNTPSASTSTPTITRIPVPRLQNVNDPPPPITPRQPINWNIAPPAPANPIEYLTNHPWTMIEVLLLLEVVAHFPPTEHGMGIHRGRVQQRPHHETPAGVVREAGPDGA</sequence>
<feature type="compositionally biased region" description="Low complexity" evidence="1">
    <location>
        <begin position="43"/>
        <end position="71"/>
    </location>
</feature>
<evidence type="ECO:0000313" key="3">
    <source>
        <dbReference type="Proteomes" id="UP000092993"/>
    </source>
</evidence>
<feature type="compositionally biased region" description="Acidic residues" evidence="1">
    <location>
        <begin position="477"/>
        <end position="493"/>
    </location>
</feature>
<feature type="region of interest" description="Disordered" evidence="1">
    <location>
        <begin position="691"/>
        <end position="713"/>
    </location>
</feature>
<feature type="compositionally biased region" description="Low complexity" evidence="1">
    <location>
        <begin position="563"/>
        <end position="577"/>
    </location>
</feature>
<dbReference type="AlphaFoldDB" id="A0A1C7M929"/>
<feature type="compositionally biased region" description="Low complexity" evidence="1">
    <location>
        <begin position="86"/>
        <end position="112"/>
    </location>
</feature>
<dbReference type="EMBL" id="LUGG01000007">
    <property type="protein sequence ID" value="OBZ72866.1"/>
    <property type="molecule type" value="Genomic_DNA"/>
</dbReference>
<evidence type="ECO:0000256" key="1">
    <source>
        <dbReference type="SAM" id="MobiDB-lite"/>
    </source>
</evidence>
<feature type="compositionally biased region" description="Acidic residues" evidence="1">
    <location>
        <begin position="233"/>
        <end position="244"/>
    </location>
</feature>
<feature type="compositionally biased region" description="Basic and acidic residues" evidence="1">
    <location>
        <begin position="402"/>
        <end position="448"/>
    </location>
</feature>
<dbReference type="Proteomes" id="UP000092993">
    <property type="component" value="Unassembled WGS sequence"/>
</dbReference>
<organism evidence="2 3">
    <name type="scientific">Grifola frondosa</name>
    <name type="common">Maitake</name>
    <name type="synonym">Polyporus frondosus</name>
    <dbReference type="NCBI Taxonomy" id="5627"/>
    <lineage>
        <taxon>Eukaryota</taxon>
        <taxon>Fungi</taxon>
        <taxon>Dikarya</taxon>
        <taxon>Basidiomycota</taxon>
        <taxon>Agaricomycotina</taxon>
        <taxon>Agaricomycetes</taxon>
        <taxon>Polyporales</taxon>
        <taxon>Grifolaceae</taxon>
        <taxon>Grifola</taxon>
    </lineage>
</organism>
<feature type="region of interest" description="Disordered" evidence="1">
    <location>
        <begin position="222"/>
        <end position="304"/>
    </location>
</feature>
<feature type="compositionally biased region" description="Polar residues" evidence="1">
    <location>
        <begin position="458"/>
        <end position="473"/>
    </location>
</feature>